<dbReference type="SUPFAM" id="SSF53756">
    <property type="entry name" value="UDP-Glycosyltransferase/glycogen phosphorylase"/>
    <property type="match status" value="1"/>
</dbReference>
<dbReference type="GO" id="GO:0008713">
    <property type="term" value="F:ADP-heptose-lipopolysaccharide heptosyltransferase activity"/>
    <property type="evidence" value="ECO:0007669"/>
    <property type="project" value="TreeGrafter"/>
</dbReference>
<gene>
    <name evidence="4" type="ORF">FYJ29_04725</name>
</gene>
<comment type="caution">
    <text evidence="4">The sequence shown here is derived from an EMBL/GenBank/DDBJ whole genome shotgun (WGS) entry which is preliminary data.</text>
</comment>
<dbReference type="InterPro" id="IPR051199">
    <property type="entry name" value="LPS_LOS_Heptosyltrfase"/>
</dbReference>
<dbReference type="InterPro" id="IPR002201">
    <property type="entry name" value="Glyco_trans_9"/>
</dbReference>
<evidence type="ECO:0000256" key="1">
    <source>
        <dbReference type="ARBA" id="ARBA00022676"/>
    </source>
</evidence>
<dbReference type="CDD" id="cd03789">
    <property type="entry name" value="GT9_LPS_heptosyltransferase"/>
    <property type="match status" value="1"/>
</dbReference>
<reference evidence="4 5" key="1">
    <citation type="submission" date="2019-08" db="EMBL/GenBank/DDBJ databases">
        <title>In-depth cultivation of the pig gut microbiome towards novel bacterial diversity and tailored functional studies.</title>
        <authorList>
            <person name="Wylensek D."/>
            <person name="Hitch T.C.A."/>
            <person name="Clavel T."/>
        </authorList>
    </citation>
    <scope>NUCLEOTIDE SEQUENCE [LARGE SCALE GENOMIC DNA]</scope>
    <source>
        <strain evidence="4 5">Oil-RF-744-WCA-WT-10</strain>
    </source>
</reference>
<dbReference type="GO" id="GO:0009244">
    <property type="term" value="P:lipopolysaccharide core region biosynthetic process"/>
    <property type="evidence" value="ECO:0007669"/>
    <property type="project" value="TreeGrafter"/>
</dbReference>
<dbReference type="Pfam" id="PF01075">
    <property type="entry name" value="Glyco_transf_9"/>
    <property type="match status" value="1"/>
</dbReference>
<accession>A0A6L5X9K7</accession>
<evidence type="ECO:0000256" key="2">
    <source>
        <dbReference type="ARBA" id="ARBA00022679"/>
    </source>
</evidence>
<keyword evidence="2 4" id="KW-0808">Transferase</keyword>
<keyword evidence="3" id="KW-0472">Membrane</keyword>
<keyword evidence="1" id="KW-0328">Glycosyltransferase</keyword>
<protein>
    <submittedName>
        <fullName evidence="4">Glycosyltransferase family 9 protein</fullName>
    </submittedName>
</protein>
<evidence type="ECO:0000256" key="3">
    <source>
        <dbReference type="SAM" id="Phobius"/>
    </source>
</evidence>
<keyword evidence="3" id="KW-0812">Transmembrane</keyword>
<name>A0A6L5X9K7_9BACT</name>
<dbReference type="PANTHER" id="PTHR30160">
    <property type="entry name" value="TETRAACYLDISACCHARIDE 4'-KINASE-RELATED"/>
    <property type="match status" value="1"/>
</dbReference>
<evidence type="ECO:0000313" key="4">
    <source>
        <dbReference type="EMBL" id="MSS17069.1"/>
    </source>
</evidence>
<evidence type="ECO:0000313" key="5">
    <source>
        <dbReference type="Proteomes" id="UP000483362"/>
    </source>
</evidence>
<dbReference type="GO" id="GO:0005829">
    <property type="term" value="C:cytosol"/>
    <property type="evidence" value="ECO:0007669"/>
    <property type="project" value="TreeGrafter"/>
</dbReference>
<dbReference type="AlphaFoldDB" id="A0A6L5X9K7"/>
<feature type="transmembrane region" description="Helical" evidence="3">
    <location>
        <begin position="6"/>
        <end position="27"/>
    </location>
</feature>
<organism evidence="4 5">
    <name type="scientific">Sodaliphilus pleomorphus</name>
    <dbReference type="NCBI Taxonomy" id="2606626"/>
    <lineage>
        <taxon>Bacteria</taxon>
        <taxon>Pseudomonadati</taxon>
        <taxon>Bacteroidota</taxon>
        <taxon>Bacteroidia</taxon>
        <taxon>Bacteroidales</taxon>
        <taxon>Muribaculaceae</taxon>
        <taxon>Sodaliphilus</taxon>
    </lineage>
</organism>
<sequence length="338" mass="38032">MPRNVLVIRFSALGDVAIAIPVLYSMCRAYPHTRFVMLTRPWPAGMLIERPANLVVVDAEVTTDYKGAAGMLRLAAELRKHYHIDAVADLHDVLRSWLIDASMRLHGIAVARIDKGRREKRALCKGRLHRQLASSHDRYVAVFERLGFDYSETFEGFSHISSPKLPARDTGERWIAIAPFSQHKGKVYPMPLLEQVIGQVAAWPRVRIFLFGGGSQEKQELHRLAVKYPHTLSMAELKHNFVDEFALMAACDVMVTMDSANMHMASLAGTPVVSIWGATHPYCGFMGWRQPPESAVQLELDCRPCSVFGQRPCKYGDYRCMTGIKPETIVEKIKQTIA</sequence>
<dbReference type="EMBL" id="VULT01000005">
    <property type="protein sequence ID" value="MSS17069.1"/>
    <property type="molecule type" value="Genomic_DNA"/>
</dbReference>
<keyword evidence="5" id="KW-1185">Reference proteome</keyword>
<proteinExistence type="predicted"/>
<keyword evidence="3" id="KW-1133">Transmembrane helix</keyword>
<dbReference type="Proteomes" id="UP000483362">
    <property type="component" value="Unassembled WGS sequence"/>
</dbReference>
<dbReference type="PANTHER" id="PTHR30160:SF22">
    <property type="entry name" value="LIPOPOLYSACCHARIDE CORE BIOSYNTHESIS PROTEIN"/>
    <property type="match status" value="1"/>
</dbReference>
<dbReference type="Gene3D" id="3.40.50.2000">
    <property type="entry name" value="Glycogen Phosphorylase B"/>
    <property type="match status" value="2"/>
</dbReference>